<dbReference type="AlphaFoldDB" id="A0A2N8TNT2"/>
<proteinExistence type="predicted"/>
<evidence type="ECO:0000313" key="2">
    <source>
        <dbReference type="EMBL" id="PNG20684.1"/>
    </source>
</evidence>
<gene>
    <name evidence="2" type="ORF">C1J00_18980</name>
</gene>
<accession>A0A2N8TNT2</accession>
<evidence type="ECO:0000256" key="1">
    <source>
        <dbReference type="SAM" id="MobiDB-lite"/>
    </source>
</evidence>
<dbReference type="EMBL" id="POUC01000129">
    <property type="protein sequence ID" value="PNG20684.1"/>
    <property type="molecule type" value="Genomic_DNA"/>
</dbReference>
<feature type="non-terminal residue" evidence="2">
    <location>
        <position position="1"/>
    </location>
</feature>
<dbReference type="Proteomes" id="UP000235943">
    <property type="component" value="Unassembled WGS sequence"/>
</dbReference>
<feature type="compositionally biased region" description="Pro residues" evidence="1">
    <location>
        <begin position="1"/>
        <end position="10"/>
    </location>
</feature>
<reference evidence="2 3" key="1">
    <citation type="submission" date="2018-01" db="EMBL/GenBank/DDBJ databases">
        <title>Draft genome sequence of Streptomyces sp. 13K301.</title>
        <authorList>
            <person name="Sahin N."/>
            <person name="Saygin H."/>
            <person name="Ay H."/>
        </authorList>
    </citation>
    <scope>NUCLEOTIDE SEQUENCE [LARGE SCALE GENOMIC DNA]</scope>
    <source>
        <strain evidence="2 3">13K301</strain>
    </source>
</reference>
<sequence length="37" mass="3895">RPHPSAPDTPPANKLLAPGTGMVDRLRDMLSGRGKQG</sequence>
<feature type="region of interest" description="Disordered" evidence="1">
    <location>
        <begin position="1"/>
        <end position="22"/>
    </location>
</feature>
<comment type="caution">
    <text evidence="2">The sequence shown here is derived from an EMBL/GenBank/DDBJ whole genome shotgun (WGS) entry which is preliminary data.</text>
</comment>
<keyword evidence="3" id="KW-1185">Reference proteome</keyword>
<protein>
    <submittedName>
        <fullName evidence="2">Hemerythrin</fullName>
    </submittedName>
</protein>
<evidence type="ECO:0000313" key="3">
    <source>
        <dbReference type="Proteomes" id="UP000235943"/>
    </source>
</evidence>
<name>A0A2N8TNT2_9ACTN</name>
<organism evidence="2 3">
    <name type="scientific">Streptomyces cahuitamycinicus</name>
    <dbReference type="NCBI Taxonomy" id="2070367"/>
    <lineage>
        <taxon>Bacteria</taxon>
        <taxon>Bacillati</taxon>
        <taxon>Actinomycetota</taxon>
        <taxon>Actinomycetes</taxon>
        <taxon>Kitasatosporales</taxon>
        <taxon>Streptomycetaceae</taxon>
        <taxon>Streptomyces</taxon>
    </lineage>
</organism>